<feature type="transmembrane region" description="Helical" evidence="1">
    <location>
        <begin position="49"/>
        <end position="73"/>
    </location>
</feature>
<dbReference type="EMBL" id="CAKXZT010000190">
    <property type="protein sequence ID" value="CAH2409594.1"/>
    <property type="molecule type" value="Genomic_DNA"/>
</dbReference>
<sequence length="148" mass="16181">MRLLFNILAISGSAMFAGVMLTIGVTMGGYWKSLPAAEFLDWFSQNDRFIIRTIPLVVVPTLIGLIGSLWLGWSEGGIRALWIGAIACVAAVLVLTMAWFLPTNAQFATKWILLDQVPARLDTWLMVHNVRILLATVASVLGILAVAR</sequence>
<name>A0ABM9EJM0_9HYPH</name>
<keyword evidence="3" id="KW-1185">Reference proteome</keyword>
<feature type="transmembrane region" description="Helical" evidence="1">
    <location>
        <begin position="130"/>
        <end position="147"/>
    </location>
</feature>
<evidence type="ECO:0000313" key="2">
    <source>
        <dbReference type="EMBL" id="CAH2409594.1"/>
    </source>
</evidence>
<dbReference type="RefSeq" id="WP_254022631.1">
    <property type="nucleotide sequence ID" value="NZ_CAKXZT010000190.1"/>
</dbReference>
<gene>
    <name evidence="2" type="ORF">MES5069_90100</name>
</gene>
<feature type="transmembrane region" description="Helical" evidence="1">
    <location>
        <begin position="7"/>
        <end position="29"/>
    </location>
</feature>
<feature type="transmembrane region" description="Helical" evidence="1">
    <location>
        <begin position="80"/>
        <end position="101"/>
    </location>
</feature>
<evidence type="ECO:0000313" key="3">
    <source>
        <dbReference type="Proteomes" id="UP001153050"/>
    </source>
</evidence>
<accession>A0ABM9EJM0</accession>
<evidence type="ECO:0000256" key="1">
    <source>
        <dbReference type="SAM" id="Phobius"/>
    </source>
</evidence>
<dbReference type="Pfam" id="PF08592">
    <property type="entry name" value="Anthrone_oxy"/>
    <property type="match status" value="1"/>
</dbReference>
<protein>
    <recommendedName>
        <fullName evidence="4">DUF1772 domain-containing protein</fullName>
    </recommendedName>
</protein>
<keyword evidence="1" id="KW-1133">Transmembrane helix</keyword>
<dbReference type="Proteomes" id="UP001153050">
    <property type="component" value="Unassembled WGS sequence"/>
</dbReference>
<keyword evidence="1" id="KW-0472">Membrane</keyword>
<evidence type="ECO:0008006" key="4">
    <source>
        <dbReference type="Google" id="ProtNLM"/>
    </source>
</evidence>
<proteinExistence type="predicted"/>
<comment type="caution">
    <text evidence="2">The sequence shown here is derived from an EMBL/GenBank/DDBJ whole genome shotgun (WGS) entry which is preliminary data.</text>
</comment>
<reference evidence="2 3" key="1">
    <citation type="submission" date="2022-03" db="EMBL/GenBank/DDBJ databases">
        <authorList>
            <person name="Brunel B."/>
        </authorList>
    </citation>
    <scope>NUCLEOTIDE SEQUENCE [LARGE SCALE GENOMIC DNA]</scope>
    <source>
        <strain evidence="2">STM5069sample</strain>
    </source>
</reference>
<keyword evidence="1" id="KW-0812">Transmembrane</keyword>
<organism evidence="2 3">
    <name type="scientific">Mesorhizobium escarrei</name>
    <dbReference type="NCBI Taxonomy" id="666018"/>
    <lineage>
        <taxon>Bacteria</taxon>
        <taxon>Pseudomonadati</taxon>
        <taxon>Pseudomonadota</taxon>
        <taxon>Alphaproteobacteria</taxon>
        <taxon>Hyphomicrobiales</taxon>
        <taxon>Phyllobacteriaceae</taxon>
        <taxon>Mesorhizobium</taxon>
    </lineage>
</organism>
<dbReference type="InterPro" id="IPR013901">
    <property type="entry name" value="Anthrone_oxy"/>
</dbReference>